<keyword evidence="3" id="KW-1185">Reference proteome</keyword>
<comment type="caution">
    <text evidence="2">The sequence shown here is derived from an EMBL/GenBank/DDBJ whole genome shotgun (WGS) entry which is preliminary data.</text>
</comment>
<comment type="similarity">
    <text evidence="1">Belongs to the methyltransferase superfamily. Type-7 methyltransferase family.</text>
</comment>
<evidence type="ECO:0000313" key="3">
    <source>
        <dbReference type="Proteomes" id="UP001318860"/>
    </source>
</evidence>
<dbReference type="SUPFAM" id="SSF53335">
    <property type="entry name" value="S-adenosyl-L-methionine-dependent methyltransferases"/>
    <property type="match status" value="1"/>
</dbReference>
<dbReference type="Pfam" id="PF03492">
    <property type="entry name" value="Methyltransf_7"/>
    <property type="match status" value="2"/>
</dbReference>
<protein>
    <recommendedName>
        <fullName evidence="4">S-adenosylmethionine-dependent methyltransferase</fullName>
    </recommendedName>
</protein>
<gene>
    <name evidence="2" type="ORF">DH2020_032119</name>
</gene>
<dbReference type="PANTHER" id="PTHR31009">
    <property type="entry name" value="S-ADENOSYL-L-METHIONINE:CARBOXYL METHYLTRANSFERASE FAMILY PROTEIN"/>
    <property type="match status" value="1"/>
</dbReference>
<sequence>MASIHIRKGALLKHTVALNAMNDGDGPQSYFQNSSYQGGAVDITKPIIEEEIATKLDDVVQHLASTFYIADFGCSTGRNSFPAIQFITQAIKQKLKTSSPKIPEFQVLFNDALYRAAAVRDFHGRLLPESSLHFGYSSWSLQWLTEVPKAVADRDSPAWNRGRVYCTRERKDVCDAYLNQFGNEVESFLEARAVEMVSGGLMAIIVPGEPEFWNPETEYTIPCEINLFGSCLMDMSKKGRFSESKVDSFNFPFYLPTPQQLKVILERSQSFSIERMEILNNPGKYTLPSVDARAVVYRAVLGRLLTDHFGSEILDELFELYTKKIAASPIFQNPDNVKTITVLAVLKRKMD</sequence>
<name>A0ABR0VG70_REHGL</name>
<evidence type="ECO:0000256" key="1">
    <source>
        <dbReference type="ARBA" id="ARBA00007967"/>
    </source>
</evidence>
<evidence type="ECO:0000313" key="2">
    <source>
        <dbReference type="EMBL" id="KAK6134169.1"/>
    </source>
</evidence>
<proteinExistence type="inferred from homology"/>
<evidence type="ECO:0008006" key="4">
    <source>
        <dbReference type="Google" id="ProtNLM"/>
    </source>
</evidence>
<dbReference type="Proteomes" id="UP001318860">
    <property type="component" value="Unassembled WGS sequence"/>
</dbReference>
<reference evidence="2 3" key="1">
    <citation type="journal article" date="2021" name="Comput. Struct. Biotechnol. J.">
        <title>De novo genome assembly of the potent medicinal plant Rehmannia glutinosa using nanopore technology.</title>
        <authorList>
            <person name="Ma L."/>
            <person name="Dong C."/>
            <person name="Song C."/>
            <person name="Wang X."/>
            <person name="Zheng X."/>
            <person name="Niu Y."/>
            <person name="Chen S."/>
            <person name="Feng W."/>
        </authorList>
    </citation>
    <scope>NUCLEOTIDE SEQUENCE [LARGE SCALE GENOMIC DNA]</scope>
    <source>
        <strain evidence="2">DH-2019</strain>
    </source>
</reference>
<dbReference type="EMBL" id="JABTTQ020001174">
    <property type="protein sequence ID" value="KAK6134169.1"/>
    <property type="molecule type" value="Genomic_DNA"/>
</dbReference>
<dbReference type="InterPro" id="IPR005299">
    <property type="entry name" value="MeTrfase_7"/>
</dbReference>
<dbReference type="InterPro" id="IPR029063">
    <property type="entry name" value="SAM-dependent_MTases_sf"/>
</dbReference>
<accession>A0ABR0VG70</accession>
<dbReference type="Gene3D" id="3.40.50.150">
    <property type="entry name" value="Vaccinia Virus protein VP39"/>
    <property type="match status" value="2"/>
</dbReference>
<organism evidence="2 3">
    <name type="scientific">Rehmannia glutinosa</name>
    <name type="common">Chinese foxglove</name>
    <dbReference type="NCBI Taxonomy" id="99300"/>
    <lineage>
        <taxon>Eukaryota</taxon>
        <taxon>Viridiplantae</taxon>
        <taxon>Streptophyta</taxon>
        <taxon>Embryophyta</taxon>
        <taxon>Tracheophyta</taxon>
        <taxon>Spermatophyta</taxon>
        <taxon>Magnoliopsida</taxon>
        <taxon>eudicotyledons</taxon>
        <taxon>Gunneridae</taxon>
        <taxon>Pentapetalae</taxon>
        <taxon>asterids</taxon>
        <taxon>lamiids</taxon>
        <taxon>Lamiales</taxon>
        <taxon>Orobanchaceae</taxon>
        <taxon>Rehmannieae</taxon>
        <taxon>Rehmannia</taxon>
    </lineage>
</organism>